<dbReference type="Proteomes" id="UP001206483">
    <property type="component" value="Unassembled WGS sequence"/>
</dbReference>
<dbReference type="CDD" id="cd05237">
    <property type="entry name" value="UDP_invert_4-6DH_SDR_e"/>
    <property type="match status" value="1"/>
</dbReference>
<evidence type="ECO:0000256" key="2">
    <source>
        <dbReference type="SAM" id="MobiDB-lite"/>
    </source>
</evidence>
<dbReference type="SUPFAM" id="SSF51735">
    <property type="entry name" value="NAD(P)-binding Rossmann-fold domains"/>
    <property type="match status" value="2"/>
</dbReference>
<proteinExistence type="inferred from homology"/>
<dbReference type="Pfam" id="PF13727">
    <property type="entry name" value="CoA_binding_3"/>
    <property type="match status" value="1"/>
</dbReference>
<accession>A0ABT1IQ62</accession>
<dbReference type="RefSeq" id="WP_253793146.1">
    <property type="nucleotide sequence ID" value="NZ_BAAAUB010000068.1"/>
</dbReference>
<dbReference type="Pfam" id="PF02719">
    <property type="entry name" value="Polysacc_synt_2"/>
    <property type="match status" value="1"/>
</dbReference>
<evidence type="ECO:0000313" key="4">
    <source>
        <dbReference type="EMBL" id="MCP2307263.1"/>
    </source>
</evidence>
<keyword evidence="5" id="KW-1185">Reference proteome</keyword>
<name>A0ABT1IQ62_9ACTN</name>
<dbReference type="EMBL" id="JAMZDX010000001">
    <property type="protein sequence ID" value="MCP2307263.1"/>
    <property type="molecule type" value="Genomic_DNA"/>
</dbReference>
<reference evidence="4 5" key="1">
    <citation type="submission" date="2022-06" db="EMBL/GenBank/DDBJ databases">
        <title>Sequencing the genomes of 1000 actinobacteria strains.</title>
        <authorList>
            <person name="Klenk H.-P."/>
        </authorList>
    </citation>
    <scope>NUCLEOTIDE SEQUENCE [LARGE SCALE GENOMIC DNA]</scope>
    <source>
        <strain evidence="4 5">DSM 41656</strain>
    </source>
</reference>
<feature type="domain" description="Polysaccharide biosynthesis protein CapD-like" evidence="3">
    <location>
        <begin position="170"/>
        <end position="454"/>
    </location>
</feature>
<protein>
    <submittedName>
        <fullName evidence="4">FlaA1/EpsC-like NDP-sugar epimerase</fullName>
    </submittedName>
</protein>
<dbReference type="InterPro" id="IPR003869">
    <property type="entry name" value="Polysac_CapD-like"/>
</dbReference>
<evidence type="ECO:0000313" key="5">
    <source>
        <dbReference type="Proteomes" id="UP001206483"/>
    </source>
</evidence>
<evidence type="ECO:0000256" key="1">
    <source>
        <dbReference type="ARBA" id="ARBA00007430"/>
    </source>
</evidence>
<sequence>MSPNSTAERLDPPERPGIPAQPDGRVGLRTLVVGAGAAGTALVRDLGRTPDFGLRPIGVLDDDPAKAGREVAGAPVLGPLADLTALAVEHGVHVVVLAIPGLPHHRVRELATAAAAAGAAVRYLPSFLSALRREVVGSDMRSLDVNRLIGRHEVHVVSPDVRTVIEGRRVLVTGAGGSIGSELCRQVHAFGPSELYMLDHDESNLHRLQLEIWGEALLTDDSLVIADIRDRPRIQQIFRDLKPEVVFHAAAHKHLPLLERHPSEAVKSNVLGTDNLVEAALATGVERFVLISTDKAADPTSVLGASKRLAELIVRANARDARNLGTGVFSAVRFGNVLGSRGSLLSVLAEQLRSGGPVTVTHPDVTRFFMTIEEAVGLVLEAGRMAEGGEVFVLDMGEPVRIVDLVHNFAEQVQLGAEEVEIRYTGLRAGEKLNEALFSEGEERLPTEHARIFATVAGDGAGPEDLAGGLTGLYRAAAGNADAEVRRRLAELLPGYRTPEADPVPALATPYPDGF</sequence>
<dbReference type="InterPro" id="IPR036291">
    <property type="entry name" value="NAD(P)-bd_dom_sf"/>
</dbReference>
<dbReference type="Gene3D" id="3.40.50.720">
    <property type="entry name" value="NAD(P)-binding Rossmann-like Domain"/>
    <property type="match status" value="2"/>
</dbReference>
<comment type="similarity">
    <text evidence="1">Belongs to the polysaccharide synthase family.</text>
</comment>
<dbReference type="PANTHER" id="PTHR43318">
    <property type="entry name" value="UDP-N-ACETYLGLUCOSAMINE 4,6-DEHYDRATASE"/>
    <property type="match status" value="1"/>
</dbReference>
<feature type="region of interest" description="Disordered" evidence="2">
    <location>
        <begin position="1"/>
        <end position="24"/>
    </location>
</feature>
<evidence type="ECO:0000259" key="3">
    <source>
        <dbReference type="Pfam" id="PF02719"/>
    </source>
</evidence>
<dbReference type="PANTHER" id="PTHR43318:SF1">
    <property type="entry name" value="POLYSACCHARIDE BIOSYNTHESIS PROTEIN EPSC-RELATED"/>
    <property type="match status" value="1"/>
</dbReference>
<gene>
    <name evidence="4" type="ORF">FHR36_000355</name>
</gene>
<organism evidence="4 5">
    <name type="scientific">Kitasatospora paracochleata</name>
    <dbReference type="NCBI Taxonomy" id="58354"/>
    <lineage>
        <taxon>Bacteria</taxon>
        <taxon>Bacillati</taxon>
        <taxon>Actinomycetota</taxon>
        <taxon>Actinomycetes</taxon>
        <taxon>Kitasatosporales</taxon>
        <taxon>Streptomycetaceae</taxon>
        <taxon>Kitasatospora</taxon>
    </lineage>
</organism>
<dbReference type="InterPro" id="IPR051203">
    <property type="entry name" value="Polysaccharide_Synthase-Rel"/>
</dbReference>
<comment type="caution">
    <text evidence="4">The sequence shown here is derived from an EMBL/GenBank/DDBJ whole genome shotgun (WGS) entry which is preliminary data.</text>
</comment>